<evidence type="ECO:0000313" key="1">
    <source>
        <dbReference type="EMBL" id="MCR8636703.1"/>
    </source>
</evidence>
<keyword evidence="2" id="KW-1185">Reference proteome</keyword>
<reference evidence="1 2" key="1">
    <citation type="submission" date="2022-08" db="EMBL/GenBank/DDBJ databases">
        <title>Paenibacillus endoradicis sp. nov., Paenibacillus radicibacter sp. nov and Paenibacillus pararadicis sp. nov., three cold-adapted plant growth-promoting bacteria isolated from root of Larix gmelinii in Great Khingan.</title>
        <authorList>
            <person name="Xue H."/>
        </authorList>
    </citation>
    <scope>NUCLEOTIDE SEQUENCE [LARGE SCALE GENOMIC DNA]</scope>
    <source>
        <strain evidence="1 2">N5-1-1-5</strain>
    </source>
</reference>
<accession>A0ABT1YUU4</accession>
<dbReference type="RefSeq" id="WP_258218197.1">
    <property type="nucleotide sequence ID" value="NZ_JANQBD010000051.1"/>
</dbReference>
<gene>
    <name evidence="1" type="ORF">NV381_36635</name>
</gene>
<dbReference type="EMBL" id="JANQBD010000051">
    <property type="protein sequence ID" value="MCR8636703.1"/>
    <property type="molecule type" value="Genomic_DNA"/>
</dbReference>
<organism evidence="1 2">
    <name type="scientific">Paenibacillus radicis</name>
    <name type="common">ex Xue et al. 2023</name>
    <dbReference type="NCBI Taxonomy" id="2972489"/>
    <lineage>
        <taxon>Bacteria</taxon>
        <taxon>Bacillati</taxon>
        <taxon>Bacillota</taxon>
        <taxon>Bacilli</taxon>
        <taxon>Bacillales</taxon>
        <taxon>Paenibacillaceae</taxon>
        <taxon>Paenibacillus</taxon>
    </lineage>
</organism>
<evidence type="ECO:0000313" key="2">
    <source>
        <dbReference type="Proteomes" id="UP001300012"/>
    </source>
</evidence>
<comment type="caution">
    <text evidence="1">The sequence shown here is derived from an EMBL/GenBank/DDBJ whole genome shotgun (WGS) entry which is preliminary data.</text>
</comment>
<sequence length="142" mass="16395">MKGYPIKPEACPLQLHWADQFVNESERSIDEEDAATVAQMVIFYASLQLEMMFPPANFSRAQLEITAAKDWLLASEEEIVHASIERDPQANRRLLQLSLYVIRLAEPSVLSLEESAELRMYAGPYIRCARERLQLLAEQWFH</sequence>
<protein>
    <submittedName>
        <fullName evidence="1">Uncharacterized protein</fullName>
    </submittedName>
</protein>
<dbReference type="Proteomes" id="UP001300012">
    <property type="component" value="Unassembled WGS sequence"/>
</dbReference>
<name>A0ABT1YUU4_9BACL</name>
<proteinExistence type="predicted"/>